<dbReference type="InterPro" id="IPR018389">
    <property type="entry name" value="DctP_fam"/>
</dbReference>
<organism evidence="3 4">
    <name type="scientific">Roseibium alexandrii</name>
    <dbReference type="NCBI Taxonomy" id="388408"/>
    <lineage>
        <taxon>Bacteria</taxon>
        <taxon>Pseudomonadati</taxon>
        <taxon>Pseudomonadota</taxon>
        <taxon>Alphaproteobacteria</taxon>
        <taxon>Hyphomicrobiales</taxon>
        <taxon>Stappiaceae</taxon>
        <taxon>Roseibium</taxon>
    </lineage>
</organism>
<dbReference type="Pfam" id="PF03480">
    <property type="entry name" value="DctP"/>
    <property type="match status" value="1"/>
</dbReference>
<keyword evidence="1 2" id="KW-0732">Signal</keyword>
<dbReference type="NCBIfam" id="NF037995">
    <property type="entry name" value="TRAP_S1"/>
    <property type="match status" value="1"/>
</dbReference>
<accession>A0A0M7ANE6</accession>
<dbReference type="AlphaFoldDB" id="A0A0M7ANE6"/>
<evidence type="ECO:0000256" key="2">
    <source>
        <dbReference type="SAM" id="SignalP"/>
    </source>
</evidence>
<gene>
    <name evidence="3" type="primary">dctP_8</name>
    <name evidence="3" type="ORF">LAX5112_04449</name>
</gene>
<dbReference type="RefSeq" id="WP_208981492.1">
    <property type="nucleotide sequence ID" value="NZ_CXWD01000024.1"/>
</dbReference>
<dbReference type="SUPFAM" id="SSF53850">
    <property type="entry name" value="Periplasmic binding protein-like II"/>
    <property type="match status" value="1"/>
</dbReference>
<dbReference type="PANTHER" id="PTHR33376">
    <property type="match status" value="1"/>
</dbReference>
<protein>
    <submittedName>
        <fullName evidence="3">C4-dicarboxylate-binding periplasmic protein</fullName>
    </submittedName>
</protein>
<keyword evidence="4" id="KW-1185">Reference proteome</keyword>
<proteinExistence type="predicted"/>
<name>A0A0M7ANE6_9HYPH</name>
<dbReference type="STRING" id="388408.LAX5112_04449"/>
<dbReference type="CDD" id="cd13666">
    <property type="entry name" value="PBP2_TRAP_DctP_like_1"/>
    <property type="match status" value="1"/>
</dbReference>
<evidence type="ECO:0000313" key="3">
    <source>
        <dbReference type="EMBL" id="CTQ76051.1"/>
    </source>
</evidence>
<sequence>MISIKSALLGLGLTIAMAGVASAETMLRYSEAGPNRGARAKALQYFLDEASRMTEGRLTFDVHWGGALLKWSAVLNGVAAGAADMGTVIAPYSPKQLQGLAIGDLPISSSDTWVGLRAMHELMTTNEQLKDFLAKENVVFLSNFTSTGTQFECTGDHTIETADDFKGLTVRATGTVGKALNELGANVVNMTFDKVYQALDSGLVDCAAGYYYTNRAFRHYEIVDHITEANWGQVGGFALVMNKDVWEDLPAEYQNAIMTAGSQMIDEFARIQIETINDVKAGLASGEIGRQVPVVALDDAERAKLLAMTDKYVQEWVSDMTERGYDGQAIWDQYAVLVDKYADELNTKGYPWAR</sequence>
<dbReference type="InterPro" id="IPR038404">
    <property type="entry name" value="TRAP_DctP_sf"/>
</dbReference>
<evidence type="ECO:0000256" key="1">
    <source>
        <dbReference type="ARBA" id="ARBA00022729"/>
    </source>
</evidence>
<dbReference type="PANTHER" id="PTHR33376:SF15">
    <property type="entry name" value="BLL6794 PROTEIN"/>
    <property type="match status" value="1"/>
</dbReference>
<dbReference type="EMBL" id="CXWD01000024">
    <property type="protein sequence ID" value="CTQ76051.1"/>
    <property type="molecule type" value="Genomic_DNA"/>
</dbReference>
<dbReference type="GO" id="GO:0055085">
    <property type="term" value="P:transmembrane transport"/>
    <property type="evidence" value="ECO:0007669"/>
    <property type="project" value="InterPro"/>
</dbReference>
<dbReference type="Proteomes" id="UP000053235">
    <property type="component" value="Unassembled WGS sequence"/>
</dbReference>
<reference evidence="4" key="1">
    <citation type="submission" date="2015-07" db="EMBL/GenBank/DDBJ databases">
        <authorList>
            <person name="Rodrigo-Torres Lidia"/>
            <person name="Arahal R.David."/>
        </authorList>
    </citation>
    <scope>NUCLEOTIDE SEQUENCE [LARGE SCALE GENOMIC DNA]</scope>
    <source>
        <strain evidence="4">CECT 5112</strain>
    </source>
</reference>
<evidence type="ECO:0000313" key="4">
    <source>
        <dbReference type="Proteomes" id="UP000053235"/>
    </source>
</evidence>
<dbReference type="Gene3D" id="3.40.190.170">
    <property type="entry name" value="Bacterial extracellular solute-binding protein, family 7"/>
    <property type="match status" value="1"/>
</dbReference>
<feature type="signal peptide" evidence="2">
    <location>
        <begin position="1"/>
        <end position="23"/>
    </location>
</feature>
<feature type="chain" id="PRO_5005809481" evidence="2">
    <location>
        <begin position="24"/>
        <end position="354"/>
    </location>
</feature>